<dbReference type="Gene3D" id="2.40.160.10">
    <property type="entry name" value="Porin"/>
    <property type="match status" value="1"/>
</dbReference>
<protein>
    <submittedName>
        <fullName evidence="2">Porin</fullName>
    </submittedName>
</protein>
<organism evidence="2 3">
    <name type="scientific">Sutterella massiliensis</name>
    <dbReference type="NCBI Taxonomy" id="1816689"/>
    <lineage>
        <taxon>Bacteria</taxon>
        <taxon>Pseudomonadati</taxon>
        <taxon>Pseudomonadota</taxon>
        <taxon>Betaproteobacteria</taxon>
        <taxon>Burkholderiales</taxon>
        <taxon>Sutterellaceae</taxon>
        <taxon>Sutterella</taxon>
    </lineage>
</organism>
<dbReference type="Proteomes" id="UP000715095">
    <property type="component" value="Unassembled WGS sequence"/>
</dbReference>
<evidence type="ECO:0000313" key="3">
    <source>
        <dbReference type="Proteomes" id="UP000715095"/>
    </source>
</evidence>
<comment type="caution">
    <text evidence="2">The sequence shown here is derived from an EMBL/GenBank/DDBJ whole genome shotgun (WGS) entry which is preliminary data.</text>
</comment>
<dbReference type="Pfam" id="PF13609">
    <property type="entry name" value="Porin_4"/>
    <property type="match status" value="1"/>
</dbReference>
<name>A0ABS2DUJ5_9BURK</name>
<evidence type="ECO:0000313" key="2">
    <source>
        <dbReference type="EMBL" id="MBM6704990.1"/>
    </source>
</evidence>
<dbReference type="SUPFAM" id="SSF56935">
    <property type="entry name" value="Porins"/>
    <property type="match status" value="1"/>
</dbReference>
<feature type="domain" description="Porin" evidence="1">
    <location>
        <begin position="16"/>
        <end position="241"/>
    </location>
</feature>
<reference evidence="2 3" key="1">
    <citation type="journal article" date="2021" name="Sci. Rep.">
        <title>The distribution of antibiotic resistance genes in chicken gut microbiota commensals.</title>
        <authorList>
            <person name="Juricova H."/>
            <person name="Matiasovicova J."/>
            <person name="Kubasova T."/>
            <person name="Cejkova D."/>
            <person name="Rychlik I."/>
        </authorList>
    </citation>
    <scope>NUCLEOTIDE SEQUENCE [LARGE SCALE GENOMIC DNA]</scope>
    <source>
        <strain evidence="2 3">An829</strain>
    </source>
</reference>
<dbReference type="RefSeq" id="WP_205104571.1">
    <property type="nucleotide sequence ID" value="NZ_JACJJC010000043.1"/>
</dbReference>
<feature type="non-terminal residue" evidence="2">
    <location>
        <position position="1"/>
    </location>
</feature>
<dbReference type="EMBL" id="JACJJC010000043">
    <property type="protein sequence ID" value="MBM6704990.1"/>
    <property type="molecule type" value="Genomic_DNA"/>
</dbReference>
<accession>A0ABS2DUJ5</accession>
<gene>
    <name evidence="2" type="ORF">H6A60_10980</name>
</gene>
<dbReference type="InterPro" id="IPR023614">
    <property type="entry name" value="Porin_dom_sf"/>
</dbReference>
<sequence length="269" mass="29193">FGRWGIYGLEATPFGNGWGRSGGVHWMAGAADRVDNSISYASPNFNGWQAFGQFSFSTGSNAGAVAEQGKWKHNTRRGGLALRYKTDSFTAIGVVEQIWNTEGLANADYGKDTTIASAAVNFLTVPTVRLFLMGQYFKNVYSAPGTPVHSAQKLIGGGLAATNPTGIEGRGFDGYNVGINAQIKLWGGDLYLTTAYDDWEYKGDVKEGQETSLKHYLVGAAYEYPLSKRVHIYGSANWTHGTGLFDSDNFSDSSDPNSYQVMGGLTYFF</sequence>
<evidence type="ECO:0000259" key="1">
    <source>
        <dbReference type="Pfam" id="PF13609"/>
    </source>
</evidence>
<proteinExistence type="predicted"/>
<keyword evidence="3" id="KW-1185">Reference proteome</keyword>
<dbReference type="InterPro" id="IPR033900">
    <property type="entry name" value="Gram_neg_porin_domain"/>
</dbReference>